<dbReference type="CDD" id="cd13611">
    <property type="entry name" value="PBP2_YehZ"/>
    <property type="match status" value="1"/>
</dbReference>
<keyword evidence="1" id="KW-0732">Signal</keyword>
<feature type="domain" description="ABC-type glycine betaine transport system substrate-binding" evidence="2">
    <location>
        <begin position="46"/>
        <end position="312"/>
    </location>
</feature>
<reference evidence="4" key="1">
    <citation type="submission" date="2019-04" db="EMBL/GenBank/DDBJ databases">
        <title>Draft genome sequence of Pseudonocardiaceae bacterium SL3-2-4.</title>
        <authorList>
            <person name="Ningsih F."/>
            <person name="Yokota A."/>
            <person name="Sakai Y."/>
            <person name="Nanatani K."/>
            <person name="Yabe S."/>
            <person name="Oetari A."/>
            <person name="Sjamsuridzal W."/>
        </authorList>
    </citation>
    <scope>NUCLEOTIDE SEQUENCE [LARGE SCALE GENOMIC DNA]</scope>
    <source>
        <strain evidence="4">SL3-2-4</strain>
    </source>
</reference>
<evidence type="ECO:0000256" key="1">
    <source>
        <dbReference type="SAM" id="SignalP"/>
    </source>
</evidence>
<feature type="chain" id="PRO_5039055372" evidence="1">
    <location>
        <begin position="26"/>
        <end position="319"/>
    </location>
</feature>
<keyword evidence="4" id="KW-1185">Reference proteome</keyword>
<dbReference type="EMBL" id="BJFL01000016">
    <property type="protein sequence ID" value="GDY31670.1"/>
    <property type="molecule type" value="Genomic_DNA"/>
</dbReference>
<name>A0A4D4J9J4_9PSEU</name>
<dbReference type="Pfam" id="PF04069">
    <property type="entry name" value="OpuAC"/>
    <property type="match status" value="1"/>
</dbReference>
<comment type="caution">
    <text evidence="3">The sequence shown here is derived from an EMBL/GenBank/DDBJ whole genome shotgun (WGS) entry which is preliminary data.</text>
</comment>
<proteinExistence type="predicted"/>
<evidence type="ECO:0000313" key="4">
    <source>
        <dbReference type="Proteomes" id="UP000298860"/>
    </source>
</evidence>
<feature type="signal peptide" evidence="1">
    <location>
        <begin position="1"/>
        <end position="25"/>
    </location>
</feature>
<dbReference type="InterPro" id="IPR007210">
    <property type="entry name" value="ABC_Gly_betaine_transp_sub-bd"/>
</dbReference>
<protein>
    <submittedName>
        <fullName evidence="3">Glycine/betaine ABC transporter substrate-binding protein</fullName>
    </submittedName>
</protein>
<accession>A0A4D4J9J4</accession>
<dbReference type="AlphaFoldDB" id="A0A4D4J9J4"/>
<dbReference type="GO" id="GO:0043190">
    <property type="term" value="C:ATP-binding cassette (ABC) transporter complex"/>
    <property type="evidence" value="ECO:0007669"/>
    <property type="project" value="InterPro"/>
</dbReference>
<dbReference type="RefSeq" id="WP_137814730.1">
    <property type="nucleotide sequence ID" value="NZ_BJFL01000016.1"/>
</dbReference>
<dbReference type="GO" id="GO:0022857">
    <property type="term" value="F:transmembrane transporter activity"/>
    <property type="evidence" value="ECO:0007669"/>
    <property type="project" value="InterPro"/>
</dbReference>
<organism evidence="3 4">
    <name type="scientific">Gandjariella thermophila</name>
    <dbReference type="NCBI Taxonomy" id="1931992"/>
    <lineage>
        <taxon>Bacteria</taxon>
        <taxon>Bacillati</taxon>
        <taxon>Actinomycetota</taxon>
        <taxon>Actinomycetes</taxon>
        <taxon>Pseudonocardiales</taxon>
        <taxon>Pseudonocardiaceae</taxon>
        <taxon>Gandjariella</taxon>
    </lineage>
</organism>
<dbReference type="Gene3D" id="3.40.190.120">
    <property type="entry name" value="Osmoprotection protein (prox), domain 2"/>
    <property type="match status" value="1"/>
</dbReference>
<dbReference type="SUPFAM" id="SSF53850">
    <property type="entry name" value="Periplasmic binding protein-like II"/>
    <property type="match status" value="1"/>
</dbReference>
<sequence>MRIRPLRAAVAALALAATAACSLNANPTTSAKPGSLAAGVSLKGATFTVGSKEFTEQLVLCHITSLALQSAGATVREKCGLSGSDTTRTALTSGSIDMYWEYTGTAWINYLKHTDPIPDAARQYQAVAQQDLAANHVRWLDASPANNTYAIAVKASTARELGVSTLSDYARLTHTDPAKASLCAASEFLGRNDGLPGLERAYGFTVTPANLAEGAIYNAVANNNPCNFGEADTTDGRISGLGLTVLTDDRNFFPIYNPALTLREDVYQAHPDLAKIANPIAAALTTDVLQQLNAAVDIKGQDPAQVAQTWLQDKGFVGR</sequence>
<dbReference type="PROSITE" id="PS51257">
    <property type="entry name" value="PROKAR_LIPOPROTEIN"/>
    <property type="match status" value="1"/>
</dbReference>
<dbReference type="Gene3D" id="3.40.190.10">
    <property type="entry name" value="Periplasmic binding protein-like II"/>
    <property type="match status" value="1"/>
</dbReference>
<dbReference type="OrthoDB" id="9781705at2"/>
<evidence type="ECO:0000259" key="2">
    <source>
        <dbReference type="Pfam" id="PF04069"/>
    </source>
</evidence>
<dbReference type="Proteomes" id="UP000298860">
    <property type="component" value="Unassembled WGS sequence"/>
</dbReference>
<gene>
    <name evidence="3" type="ORF">GTS_33030</name>
</gene>
<evidence type="ECO:0000313" key="3">
    <source>
        <dbReference type="EMBL" id="GDY31670.1"/>
    </source>
</evidence>